<gene>
    <name evidence="1" type="ordered locus">PCC7424_0391</name>
</gene>
<organism evidence="1 2">
    <name type="scientific">Gloeothece citriformis (strain PCC 7424)</name>
    <name type="common">Cyanothece sp. (strain PCC 7424)</name>
    <dbReference type="NCBI Taxonomy" id="65393"/>
    <lineage>
        <taxon>Bacteria</taxon>
        <taxon>Bacillati</taxon>
        <taxon>Cyanobacteriota</taxon>
        <taxon>Cyanophyceae</taxon>
        <taxon>Oscillatoriophycideae</taxon>
        <taxon>Chroococcales</taxon>
        <taxon>Aphanothecaceae</taxon>
        <taxon>Gloeothece</taxon>
        <taxon>Gloeothece citriformis</taxon>
    </lineage>
</organism>
<dbReference type="SUPFAM" id="SSF50630">
    <property type="entry name" value="Acid proteases"/>
    <property type="match status" value="1"/>
</dbReference>
<dbReference type="InterPro" id="IPR034122">
    <property type="entry name" value="Retropepsin-like_bacterial"/>
</dbReference>
<dbReference type="Proteomes" id="UP000002384">
    <property type="component" value="Chromosome"/>
</dbReference>
<accession>B7KC35</accession>
<dbReference type="STRING" id="65393.PCC7424_0391"/>
<dbReference type="OrthoDB" id="513120at2"/>
<keyword evidence="2" id="KW-1185">Reference proteome</keyword>
<reference evidence="2" key="1">
    <citation type="journal article" date="2011" name="MBio">
        <title>Novel metabolic attributes of the genus Cyanothece, comprising a group of unicellular nitrogen-fixing Cyanobacteria.</title>
        <authorList>
            <person name="Bandyopadhyay A."/>
            <person name="Elvitigala T."/>
            <person name="Welsh E."/>
            <person name="Stockel J."/>
            <person name="Liberton M."/>
            <person name="Min H."/>
            <person name="Sherman L.A."/>
            <person name="Pakrasi H.B."/>
        </authorList>
    </citation>
    <scope>NUCLEOTIDE SEQUENCE [LARGE SCALE GENOMIC DNA]</scope>
    <source>
        <strain evidence="2">PCC 7424</strain>
    </source>
</reference>
<sequence length="181" mass="19340">MRKIISVVILVSGMIVAPLPFKSQAQSECFLQGTGGQQIDLGHLCGGGRTSNNAAVASGVYKIPIVRRLGGIPTVMVVFNDKQKVEMLFDTGASGVAITESMAKMIGVRKEAQDTAQTAGGIVEYHLGRVASLQAGNLVRKNIVVGIVPEMGGEQGLLGQNFFGDYDVMIKEKEIELHPRR</sequence>
<dbReference type="EMBL" id="CP001291">
    <property type="protein sequence ID" value="ACK68858.1"/>
    <property type="molecule type" value="Genomic_DNA"/>
</dbReference>
<name>B7KC35_GLOC7</name>
<protein>
    <recommendedName>
        <fullName evidence="3">Peptidase A2 domain-containing protein</fullName>
    </recommendedName>
</protein>
<evidence type="ECO:0000313" key="1">
    <source>
        <dbReference type="EMBL" id="ACK68858.1"/>
    </source>
</evidence>
<dbReference type="InterPro" id="IPR021109">
    <property type="entry name" value="Peptidase_aspartic_dom_sf"/>
</dbReference>
<dbReference type="Pfam" id="PF13650">
    <property type="entry name" value="Asp_protease_2"/>
    <property type="match status" value="1"/>
</dbReference>
<proteinExistence type="predicted"/>
<dbReference type="Gene3D" id="2.40.70.10">
    <property type="entry name" value="Acid Proteases"/>
    <property type="match status" value="1"/>
</dbReference>
<dbReference type="eggNOG" id="COG3577">
    <property type="taxonomic scope" value="Bacteria"/>
</dbReference>
<evidence type="ECO:0008006" key="3">
    <source>
        <dbReference type="Google" id="ProtNLM"/>
    </source>
</evidence>
<evidence type="ECO:0000313" key="2">
    <source>
        <dbReference type="Proteomes" id="UP000002384"/>
    </source>
</evidence>
<dbReference type="HOGENOM" id="CLU_108465_0_0_3"/>
<dbReference type="AlphaFoldDB" id="B7KC35"/>
<dbReference type="RefSeq" id="WP_012597808.1">
    <property type="nucleotide sequence ID" value="NC_011729.1"/>
</dbReference>
<dbReference type="CDD" id="cd05483">
    <property type="entry name" value="retropepsin_like_bacteria"/>
    <property type="match status" value="1"/>
</dbReference>
<dbReference type="KEGG" id="cyc:PCC7424_0391"/>